<feature type="domain" description="Isochorismatase-like" evidence="3">
    <location>
        <begin position="4"/>
        <end position="156"/>
    </location>
</feature>
<evidence type="ECO:0000313" key="4">
    <source>
        <dbReference type="EMBL" id="PHH05285.1"/>
    </source>
</evidence>
<protein>
    <submittedName>
        <fullName evidence="5">Isochorismatase family protein yecD</fullName>
        <ecNumber evidence="5">3.-.-.-</ecNumber>
    </submittedName>
</protein>
<dbReference type="GO" id="GO:0016787">
    <property type="term" value="F:hydrolase activity"/>
    <property type="evidence" value="ECO:0007669"/>
    <property type="project" value="UniProtKB-KW"/>
</dbReference>
<feature type="region of interest" description="Disordered" evidence="2">
    <location>
        <begin position="53"/>
        <end position="73"/>
    </location>
</feature>
<sequence>MSKALLIIDMQNFVAERIQQGVEYFPQASIENMTAVIEKFRAAGNPVIHVRHQTPAQGSPLHHSSPSSQPLESFNERADEPVFIKHTSSAFSSTGLLAYLQEAGISEVVVIGAVAGFCVNSTVRMGADLGLKMTVLKDSVISFALEDHQLSAKAIHDVTLGLLAAGFAQVKDATDLPLS</sequence>
<dbReference type="Proteomes" id="UP000222768">
    <property type="component" value="Unassembled WGS sequence"/>
</dbReference>
<accession>A0A4U9I7B8</accession>
<gene>
    <name evidence="5" type="primary">yecD_4</name>
    <name evidence="4" type="ORF">CRX53_15580</name>
    <name evidence="5" type="ORF">NCTC13032_05262</name>
</gene>
<keyword evidence="1 5" id="KW-0378">Hydrolase</keyword>
<dbReference type="Proteomes" id="UP000310719">
    <property type="component" value="Chromosome"/>
</dbReference>
<feature type="compositionally biased region" description="Low complexity" evidence="2">
    <location>
        <begin position="59"/>
        <end position="73"/>
    </location>
</feature>
<reference evidence="4" key="1">
    <citation type="submission" date="2017-09" db="EMBL/GenBank/DDBJ databases">
        <title>FDA dAtabase for Regulatory Grade micrObial Sequences (FDA-ARGOS): Supporting development and validation of Infectious Disease Dx tests.</title>
        <authorList>
            <person name="Minogue T."/>
            <person name="Wolcott M."/>
            <person name="Wasieloski L."/>
            <person name="Aguilar W."/>
            <person name="Moore D."/>
            <person name="Tallon L.J."/>
            <person name="Sadzewicz L."/>
            <person name="Ott S."/>
            <person name="Zhao X."/>
            <person name="Nagaraj S."/>
            <person name="Vavikolanu K."/>
            <person name="Aluvathingal J."/>
            <person name="Nadendla S."/>
            <person name="Sichtig H."/>
        </authorList>
    </citation>
    <scope>NUCLEOTIDE SEQUENCE</scope>
    <source>
        <strain evidence="4">FDAARGOS_404</strain>
    </source>
</reference>
<dbReference type="PANTHER" id="PTHR43540">
    <property type="entry name" value="PEROXYUREIDOACRYLATE/UREIDOACRYLATE AMIDOHYDROLASE-RELATED"/>
    <property type="match status" value="1"/>
</dbReference>
<reference evidence="5 7" key="3">
    <citation type="submission" date="2019-05" db="EMBL/GenBank/DDBJ databases">
        <authorList>
            <consortium name="Pathogen Informatics"/>
        </authorList>
    </citation>
    <scope>NUCLEOTIDE SEQUENCE [LARGE SCALE GENOMIC DNA]</scope>
    <source>
        <strain evidence="5 7">NCTC13032</strain>
    </source>
</reference>
<dbReference type="InterPro" id="IPR000868">
    <property type="entry name" value="Isochorismatase-like_dom"/>
</dbReference>
<proteinExistence type="predicted"/>
<dbReference type="Pfam" id="PF00857">
    <property type="entry name" value="Isochorismatase"/>
    <property type="match status" value="1"/>
</dbReference>
<dbReference type="SUPFAM" id="SSF52499">
    <property type="entry name" value="Isochorismatase-like hydrolases"/>
    <property type="match status" value="1"/>
</dbReference>
<dbReference type="InterPro" id="IPR036380">
    <property type="entry name" value="Isochorismatase-like_sf"/>
</dbReference>
<dbReference type="InterPro" id="IPR050272">
    <property type="entry name" value="Isochorismatase-like_hydrls"/>
</dbReference>
<evidence type="ECO:0000313" key="7">
    <source>
        <dbReference type="Proteomes" id="UP000310719"/>
    </source>
</evidence>
<evidence type="ECO:0000313" key="6">
    <source>
        <dbReference type="Proteomes" id="UP000222768"/>
    </source>
</evidence>
<name>A0A4U9I7B8_9ENTR</name>
<evidence type="ECO:0000256" key="1">
    <source>
        <dbReference type="ARBA" id="ARBA00022801"/>
    </source>
</evidence>
<dbReference type="AlphaFoldDB" id="A0A4U9I7B8"/>
<dbReference type="PANTHER" id="PTHR43540:SF1">
    <property type="entry name" value="ISOCHORISMATASE HYDROLASE"/>
    <property type="match status" value="1"/>
</dbReference>
<evidence type="ECO:0000256" key="2">
    <source>
        <dbReference type="SAM" id="MobiDB-lite"/>
    </source>
</evidence>
<dbReference type="EMBL" id="LR590464">
    <property type="protein sequence ID" value="VTP73367.1"/>
    <property type="molecule type" value="Genomic_DNA"/>
</dbReference>
<dbReference type="Gene3D" id="3.40.50.850">
    <property type="entry name" value="Isochorismatase-like"/>
    <property type="match status" value="1"/>
</dbReference>
<evidence type="ECO:0000313" key="5">
    <source>
        <dbReference type="EMBL" id="VTP73367.1"/>
    </source>
</evidence>
<reference evidence="6" key="2">
    <citation type="submission" date="2017-09" db="EMBL/GenBank/DDBJ databases">
        <title>FDA dAtabase for Regulatory Grade micrObial Sequences (FDA-ARGOS): Supporting development and validation of Infectious Disease Dx tests.</title>
        <authorList>
            <person name="Minogue T."/>
            <person name="Wolcott M."/>
            <person name="Wasieloski L."/>
            <person name="Aguilar W."/>
            <person name="Moore D."/>
            <person name="Tallon L."/>
            <person name="Sadzewicz L."/>
            <person name="Ott S."/>
            <person name="Zhao X."/>
            <person name="Nagaraj S."/>
            <person name="Vavikolanu K."/>
            <person name="Aluvathingal J."/>
            <person name="Nadendla S."/>
            <person name="Sichtig H."/>
        </authorList>
    </citation>
    <scope>NUCLEOTIDE SEQUENCE [LARGE SCALE GENOMIC DNA]</scope>
    <source>
        <strain evidence="6">FDAARGOS_404</strain>
    </source>
</reference>
<evidence type="ECO:0000259" key="3">
    <source>
        <dbReference type="Pfam" id="PF00857"/>
    </source>
</evidence>
<dbReference type="EC" id="3.-.-.-" evidence="5"/>
<dbReference type="EMBL" id="PDLK01000002">
    <property type="protein sequence ID" value="PHH05285.1"/>
    <property type="molecule type" value="Genomic_DNA"/>
</dbReference>
<dbReference type="STRING" id="83655.APT61_06570"/>
<dbReference type="RefSeq" id="WP_032612889.1">
    <property type="nucleotide sequence ID" value="NZ_CBCYJT010000001.1"/>
</dbReference>
<organism evidence="5 7">
    <name type="scientific">Leclercia adecarboxylata</name>
    <dbReference type="NCBI Taxonomy" id="83655"/>
    <lineage>
        <taxon>Bacteria</taxon>
        <taxon>Pseudomonadati</taxon>
        <taxon>Pseudomonadota</taxon>
        <taxon>Gammaproteobacteria</taxon>
        <taxon>Enterobacterales</taxon>
        <taxon>Enterobacteriaceae</taxon>
        <taxon>Leclercia</taxon>
    </lineage>
</organism>